<protein>
    <recommendedName>
        <fullName evidence="1">SUF system FeS cluster assembly SufBD core domain-containing protein</fullName>
    </recommendedName>
</protein>
<dbReference type="Proteomes" id="UP000464754">
    <property type="component" value="Chromosome"/>
</dbReference>
<feature type="domain" description="SUF system FeS cluster assembly SufBD core" evidence="1">
    <location>
        <begin position="21"/>
        <end position="230"/>
    </location>
</feature>
<dbReference type="RefSeq" id="WP_115715065.1">
    <property type="nucleotide sequence ID" value="NZ_AP019695.1"/>
</dbReference>
<dbReference type="AlphaFoldDB" id="A0A6N4TGJ9"/>
<sequence length="260" mass="29083">MKLNIKNDGFMEYTLEDKTLDIYVEKGTHASLYVSYNGKNNVISSNIALEQDASLTLMMKNDGDEDVELIQQAEVQKDASLTVAYCELNKGNTNVKAKYYLLESGAFAQIKSACIADKKKDFTIQCIHECPYTTGLMENYAVVKDKASYRMEATGKIEKGAHDSASHQTTRVLTMSEKHNSEVLPVLLIDENEVKASHATTLGQPDENQLYYLQTRGLSRSQALGLLTLGYLLPISELFDNEEIKEKLKNEIEKKVGLHA</sequence>
<accession>A0A6N4TGJ9</accession>
<dbReference type="Pfam" id="PF01458">
    <property type="entry name" value="SUFBD_core"/>
    <property type="match status" value="1"/>
</dbReference>
<dbReference type="SUPFAM" id="SSF101960">
    <property type="entry name" value="Stabilizer of iron transporter SufD"/>
    <property type="match status" value="1"/>
</dbReference>
<organism evidence="2 3">
    <name type="scientific">Amedibacterium intestinale</name>
    <dbReference type="NCBI Taxonomy" id="2583452"/>
    <lineage>
        <taxon>Bacteria</taxon>
        <taxon>Bacillati</taxon>
        <taxon>Bacillota</taxon>
        <taxon>Erysipelotrichia</taxon>
        <taxon>Erysipelotrichales</taxon>
        <taxon>Erysipelotrichaceae</taxon>
        <taxon>Amedibacterium</taxon>
    </lineage>
</organism>
<dbReference type="PANTHER" id="PTHR43575:SF1">
    <property type="entry name" value="PROTEIN ABCI7, CHLOROPLASTIC"/>
    <property type="match status" value="1"/>
</dbReference>
<evidence type="ECO:0000313" key="2">
    <source>
        <dbReference type="EMBL" id="BBK21913.1"/>
    </source>
</evidence>
<dbReference type="PANTHER" id="PTHR43575">
    <property type="entry name" value="PROTEIN ABCI7, CHLOROPLASTIC"/>
    <property type="match status" value="1"/>
</dbReference>
<name>A0A6N4TGJ9_9FIRM</name>
<dbReference type="InterPro" id="IPR037284">
    <property type="entry name" value="SUF_FeS_clus_asmbl_SufBD_sf"/>
</dbReference>
<dbReference type="EMBL" id="AP019695">
    <property type="protein sequence ID" value="BBK21913.1"/>
    <property type="molecule type" value="Genomic_DNA"/>
</dbReference>
<reference evidence="3" key="1">
    <citation type="submission" date="2019-05" db="EMBL/GenBank/DDBJ databases">
        <title>Complete genome sequencing of Absiella argi strain JCM 30884.</title>
        <authorList>
            <person name="Sakamoto M."/>
            <person name="Murakami T."/>
            <person name="Mori H."/>
        </authorList>
    </citation>
    <scope>NUCLEOTIDE SEQUENCE [LARGE SCALE GENOMIC DNA]</scope>
    <source>
        <strain evidence="3">JCM 30884</strain>
    </source>
</reference>
<gene>
    <name evidence="2" type="ORF">Aargi30884_08160</name>
</gene>
<evidence type="ECO:0000313" key="3">
    <source>
        <dbReference type="Proteomes" id="UP000464754"/>
    </source>
</evidence>
<dbReference type="InterPro" id="IPR055346">
    <property type="entry name" value="Fe-S_cluster_assembly_SufBD"/>
</dbReference>
<proteinExistence type="predicted"/>
<dbReference type="GO" id="GO:0016226">
    <property type="term" value="P:iron-sulfur cluster assembly"/>
    <property type="evidence" value="ECO:0007669"/>
    <property type="project" value="InterPro"/>
</dbReference>
<keyword evidence="3" id="KW-1185">Reference proteome</keyword>
<dbReference type="KEGG" id="aarg:Aargi30884_08160"/>
<dbReference type="InterPro" id="IPR000825">
    <property type="entry name" value="SUF_FeS_clus_asmbl_SufBD_core"/>
</dbReference>
<evidence type="ECO:0000259" key="1">
    <source>
        <dbReference type="Pfam" id="PF01458"/>
    </source>
</evidence>